<evidence type="ECO:0000313" key="2">
    <source>
        <dbReference type="Proteomes" id="UP000053105"/>
    </source>
</evidence>
<organism evidence="1 2">
    <name type="scientific">Melipona quadrifasciata</name>
    <dbReference type="NCBI Taxonomy" id="166423"/>
    <lineage>
        <taxon>Eukaryota</taxon>
        <taxon>Metazoa</taxon>
        <taxon>Ecdysozoa</taxon>
        <taxon>Arthropoda</taxon>
        <taxon>Hexapoda</taxon>
        <taxon>Insecta</taxon>
        <taxon>Pterygota</taxon>
        <taxon>Neoptera</taxon>
        <taxon>Endopterygota</taxon>
        <taxon>Hymenoptera</taxon>
        <taxon>Apocrita</taxon>
        <taxon>Aculeata</taxon>
        <taxon>Apoidea</taxon>
        <taxon>Anthophila</taxon>
        <taxon>Apidae</taxon>
        <taxon>Melipona</taxon>
    </lineage>
</organism>
<name>A0A0M8ZYU0_9HYME</name>
<keyword evidence="2" id="KW-1185">Reference proteome</keyword>
<reference evidence="1 2" key="1">
    <citation type="submission" date="2015-07" db="EMBL/GenBank/DDBJ databases">
        <title>The genome of Melipona quadrifasciata.</title>
        <authorList>
            <person name="Pan H."/>
            <person name="Kapheim K."/>
        </authorList>
    </citation>
    <scope>NUCLEOTIDE SEQUENCE [LARGE SCALE GENOMIC DNA]</scope>
    <source>
        <strain evidence="1">0111107301</strain>
        <tissue evidence="1">Whole body</tissue>
    </source>
</reference>
<dbReference type="OrthoDB" id="7615244at2759"/>
<dbReference type="AlphaFoldDB" id="A0A0M8ZYU0"/>
<dbReference type="EMBL" id="KQ435811">
    <property type="protein sequence ID" value="KOX72866.1"/>
    <property type="molecule type" value="Genomic_DNA"/>
</dbReference>
<accession>A0A0M8ZYU0</accession>
<sequence>MVRRSRDLQNMGKAYGCQVYPKYNSDTEFESDDSVCLGNIEEQFQRLCASEIESSEDSENVVAFRRRRRINRIMTPTAVPSYLVRETNY</sequence>
<gene>
    <name evidence="1" type="ORF">WN51_01883</name>
</gene>
<evidence type="ECO:0000313" key="1">
    <source>
        <dbReference type="EMBL" id="KOX72866.1"/>
    </source>
</evidence>
<dbReference type="Proteomes" id="UP000053105">
    <property type="component" value="Unassembled WGS sequence"/>
</dbReference>
<protein>
    <submittedName>
        <fullName evidence="1">Uncharacterized protein</fullName>
    </submittedName>
</protein>
<proteinExistence type="predicted"/>